<dbReference type="InterPro" id="IPR055245">
    <property type="entry name" value="HTH_proteobacteria"/>
</dbReference>
<comment type="caution">
    <text evidence="2">The sequence shown here is derived from an EMBL/GenBank/DDBJ whole genome shotgun (WGS) entry which is preliminary data.</text>
</comment>
<dbReference type="RefSeq" id="WP_174627416.1">
    <property type="nucleotide sequence ID" value="NZ_CADCXN010000112.1"/>
</dbReference>
<dbReference type="Proteomes" id="UP000494216">
    <property type="component" value="Unassembled WGS sequence"/>
</dbReference>
<keyword evidence="3" id="KW-1185">Reference proteome</keyword>
<name>A0A8S0XLA5_9GAMM</name>
<accession>A0A8S0XLA5</accession>
<proteinExistence type="predicted"/>
<evidence type="ECO:0000313" key="3">
    <source>
        <dbReference type="Proteomes" id="UP000494216"/>
    </source>
</evidence>
<evidence type="ECO:0000259" key="1">
    <source>
        <dbReference type="Pfam" id="PF14090"/>
    </source>
</evidence>
<protein>
    <recommendedName>
        <fullName evidence="1">Winged helix-turn-helix domain-containing protein</fullName>
    </recommendedName>
</protein>
<sequence>MKANHNLSTQRAKILNWLQTKGHLTTLQSRQEMDIMHPGARVQELREQGWNIFTLRENTEGHPKVAKYVLLNSTVEMTEAETK</sequence>
<evidence type="ECO:0000313" key="2">
    <source>
        <dbReference type="EMBL" id="CAA9892672.1"/>
    </source>
</evidence>
<dbReference type="Pfam" id="PF14090">
    <property type="entry name" value="HTH_39"/>
    <property type="match status" value="1"/>
</dbReference>
<organism evidence="2 3">
    <name type="scientific">Candidatus Methylobacter favarea</name>
    <dbReference type="NCBI Taxonomy" id="2707345"/>
    <lineage>
        <taxon>Bacteria</taxon>
        <taxon>Pseudomonadati</taxon>
        <taxon>Pseudomonadota</taxon>
        <taxon>Gammaproteobacteria</taxon>
        <taxon>Methylococcales</taxon>
        <taxon>Methylococcaceae</taxon>
        <taxon>Methylobacter</taxon>
    </lineage>
</organism>
<reference evidence="2 3" key="1">
    <citation type="submission" date="2020-02" db="EMBL/GenBank/DDBJ databases">
        <authorList>
            <person name="Hogendoorn C."/>
        </authorList>
    </citation>
    <scope>NUCLEOTIDE SEQUENCE [LARGE SCALE GENOMIC DNA]</scope>
    <source>
        <strain evidence="2">METHB21</strain>
    </source>
</reference>
<dbReference type="EMBL" id="CADCXN010000112">
    <property type="protein sequence ID" value="CAA9892672.1"/>
    <property type="molecule type" value="Genomic_DNA"/>
</dbReference>
<dbReference type="AlphaFoldDB" id="A0A8S0XLA5"/>
<gene>
    <name evidence="2" type="ORF">METHB2_790006</name>
</gene>
<feature type="domain" description="Winged helix-turn-helix" evidence="1">
    <location>
        <begin position="9"/>
        <end position="72"/>
    </location>
</feature>